<name>A0NGQ7_ANOGA</name>
<accession>A0NGQ7</accession>
<sequence>MSSGEFRDSLVDPPAAKKRKLPSPTPSLTQPPEHEQQPSQPPHSSSPAIERSAPSSAAAAA</sequence>
<dbReference type="EMBL" id="AAAB01008986">
    <property type="protein sequence ID" value="EAU75853.1"/>
    <property type="molecule type" value="Genomic_DNA"/>
</dbReference>
<reference evidence="2" key="4">
    <citation type="journal article" date="2007" name="Genome Biol.">
        <title>Update of the Anopheles gambiae PEST genome assembly.</title>
        <authorList>
            <person name="Sharakhova M.V."/>
            <person name="Hammond M.P."/>
            <person name="Lobo N.F."/>
            <person name="Krzywinski J."/>
            <person name="Unger M.F."/>
            <person name="Hillenmeyer M.E."/>
            <person name="Bruggner R.V."/>
            <person name="Birney E."/>
            <person name="Collins F.H."/>
        </authorList>
    </citation>
    <scope>NUCLEOTIDE SEQUENCE</scope>
    <source>
        <strain evidence="2">PEST</strain>
    </source>
</reference>
<feature type="compositionally biased region" description="Basic and acidic residues" evidence="1">
    <location>
        <begin position="1"/>
        <end position="10"/>
    </location>
</feature>
<proteinExistence type="predicted"/>
<comment type="caution">
    <text evidence="2">The sequence shown here is derived from an EMBL/GenBank/DDBJ whole genome shotgun (WGS) entry which is preliminary data.</text>
</comment>
<gene>
    <name evidence="2" type="ORF">AgaP_AGAP011873</name>
</gene>
<reference evidence="2" key="1">
    <citation type="journal article" date="2002" name="Science">
        <title>The genome sequence of the malaria mosquito Anopheles gambiae.</title>
        <authorList>
            <person name="Holt R.A."/>
            <person name="Subramanian G.M."/>
            <person name="Halpern A."/>
            <person name="Sutton G.G."/>
            <person name="Charlab R."/>
            <person name="Nusskern D.R."/>
            <person name="Wincker P."/>
            <person name="Clark A.G."/>
            <person name="Ribeiro J.M."/>
            <person name="Wides R."/>
            <person name="Salzberg S.L."/>
            <person name="Loftus B."/>
            <person name="Yandell M."/>
            <person name="Majoros W.H."/>
            <person name="Rusch D.B."/>
            <person name="Lai Z."/>
            <person name="Kraft C.L."/>
            <person name="Abril J.F."/>
            <person name="Anthouard V."/>
            <person name="Arensburger P."/>
            <person name="Atkinson P.W."/>
            <person name="Baden H."/>
            <person name="de Berardinis V."/>
            <person name="Baldwin D."/>
            <person name="Benes V."/>
            <person name="Biedler J."/>
            <person name="Blass C."/>
            <person name="Bolanos R."/>
            <person name="Boscus D."/>
            <person name="Barnstead M."/>
            <person name="Cai S."/>
            <person name="Center A."/>
            <person name="Chaturverdi K."/>
            <person name="Christophides G.K."/>
            <person name="Chrystal M.A."/>
            <person name="Clamp M."/>
            <person name="Cravchik A."/>
            <person name="Curwen V."/>
            <person name="Dana A."/>
            <person name="Delcher A."/>
            <person name="Dew I."/>
            <person name="Evans C.A."/>
            <person name="Flanigan M."/>
            <person name="Grundschober-Freimoser A."/>
            <person name="Friedli L."/>
            <person name="Gu Z."/>
            <person name="Guan P."/>
            <person name="Guigo R."/>
            <person name="Hillenmeyer M.E."/>
            <person name="Hladun S.L."/>
            <person name="Hogan J.R."/>
            <person name="Hong Y.S."/>
            <person name="Hoover J."/>
            <person name="Jaillon O."/>
            <person name="Ke Z."/>
            <person name="Kodira C."/>
            <person name="Kokoza E."/>
            <person name="Koutsos A."/>
            <person name="Letunic I."/>
            <person name="Levitsky A."/>
            <person name="Liang Y."/>
            <person name="Lin J.J."/>
            <person name="Lobo N.F."/>
            <person name="Lopez J.R."/>
            <person name="Malek J.A."/>
            <person name="McIntosh T.C."/>
            <person name="Meister S."/>
            <person name="Miller J."/>
            <person name="Mobarry C."/>
            <person name="Mongin E."/>
            <person name="Murphy S.D."/>
            <person name="O'Brochta D.A."/>
            <person name="Pfannkoch C."/>
            <person name="Qi R."/>
            <person name="Regier M.A."/>
            <person name="Remington K."/>
            <person name="Shao H."/>
            <person name="Sharakhova M.V."/>
            <person name="Sitter C.D."/>
            <person name="Shetty J."/>
            <person name="Smith T.J."/>
            <person name="Strong R."/>
            <person name="Sun J."/>
            <person name="Thomasova D."/>
            <person name="Ton L.Q."/>
            <person name="Topalis P."/>
            <person name="Tu Z."/>
            <person name="Unger M.F."/>
            <person name="Walenz B."/>
            <person name="Wang A."/>
            <person name="Wang J."/>
            <person name="Wang M."/>
            <person name="Wang X."/>
            <person name="Woodford K.J."/>
            <person name="Wortman J.R."/>
            <person name="Wu M."/>
            <person name="Yao A."/>
            <person name="Zdobnov E.M."/>
            <person name="Zhang H."/>
            <person name="Zhao Q."/>
            <person name="Zhao S."/>
            <person name="Zhu S.C."/>
            <person name="Zhimulev I."/>
            <person name="Coluzzi M."/>
            <person name="della Torre A."/>
            <person name="Roth C.W."/>
            <person name="Louis C."/>
            <person name="Kalush F."/>
            <person name="Mural R.J."/>
            <person name="Myers E.W."/>
            <person name="Adams M.D."/>
            <person name="Smith H.O."/>
            <person name="Broder S."/>
            <person name="Gardner M.J."/>
            <person name="Fraser C.M."/>
            <person name="Birney E."/>
            <person name="Bork P."/>
            <person name="Brey P.T."/>
            <person name="Venter J.C."/>
            <person name="Weissenbach J."/>
            <person name="Kafatos F.C."/>
            <person name="Collins F.H."/>
            <person name="Hoffman S.L."/>
        </authorList>
    </citation>
    <scope>NUCLEOTIDE SEQUENCE [LARGE SCALE GENOMIC DNA]</scope>
    <source>
        <strain evidence="2">PEST</strain>
    </source>
</reference>
<feature type="non-terminal residue" evidence="2">
    <location>
        <position position="61"/>
    </location>
</feature>
<reference evidence="2" key="5">
    <citation type="submission" date="2011-05" db="EMBL/GenBank/DDBJ databases">
        <authorList>
            <consortium name="VectorBase"/>
        </authorList>
    </citation>
    <scope>NUCLEOTIDE SEQUENCE</scope>
    <source>
        <strain evidence="2">PEST</strain>
    </source>
</reference>
<protein>
    <submittedName>
        <fullName evidence="2">AGAP011873-PA</fullName>
    </submittedName>
</protein>
<reference evidence="2" key="3">
    <citation type="journal article" date="2004" name="Trends Parasitol.">
        <title>The Anopheles gambiae genome: an update.</title>
        <authorList>
            <person name="Mongin E."/>
            <person name="Louis C."/>
            <person name="Holt R.A."/>
            <person name="Birney E."/>
            <person name="Collins F.H."/>
        </authorList>
    </citation>
    <scope>NUCLEOTIDE SEQUENCE</scope>
    <source>
        <strain evidence="2">PEST</strain>
    </source>
</reference>
<evidence type="ECO:0000256" key="1">
    <source>
        <dbReference type="SAM" id="MobiDB-lite"/>
    </source>
</evidence>
<feature type="region of interest" description="Disordered" evidence="1">
    <location>
        <begin position="1"/>
        <end position="61"/>
    </location>
</feature>
<evidence type="ECO:0000313" key="2">
    <source>
        <dbReference type="EMBL" id="EAU75853.1"/>
    </source>
</evidence>
<feature type="compositionally biased region" description="Low complexity" evidence="1">
    <location>
        <begin position="42"/>
        <end position="61"/>
    </location>
</feature>
<dbReference type="AlphaFoldDB" id="A0NGQ7"/>
<dbReference type="STRING" id="7165.A0NGQ7"/>
<reference evidence="2" key="2">
    <citation type="submission" date="2002-03" db="EMBL/GenBank/DDBJ databases">
        <authorList>
            <consortium name="The Anopheles Genome Sequencing Consortium"/>
        </authorList>
    </citation>
    <scope>NUCLEOTIDE SEQUENCE</scope>
    <source>
        <strain evidence="2">PEST</strain>
    </source>
</reference>
<organism evidence="2">
    <name type="scientific">Anopheles gambiae</name>
    <name type="common">African malaria mosquito</name>
    <dbReference type="NCBI Taxonomy" id="7165"/>
    <lineage>
        <taxon>Eukaryota</taxon>
        <taxon>Metazoa</taxon>
        <taxon>Ecdysozoa</taxon>
        <taxon>Arthropoda</taxon>
        <taxon>Hexapoda</taxon>
        <taxon>Insecta</taxon>
        <taxon>Pterygota</taxon>
        <taxon>Neoptera</taxon>
        <taxon>Endopterygota</taxon>
        <taxon>Diptera</taxon>
        <taxon>Nematocera</taxon>
        <taxon>Culicoidea</taxon>
        <taxon>Culicidae</taxon>
        <taxon>Anophelinae</taxon>
        <taxon>Anopheles</taxon>
    </lineage>
</organism>